<dbReference type="Pfam" id="PF07098">
    <property type="entry name" value="DUF1360"/>
    <property type="match status" value="1"/>
</dbReference>
<keyword evidence="1" id="KW-1133">Transmembrane helix</keyword>
<reference evidence="2 3" key="1">
    <citation type="submission" date="2019-08" db="EMBL/GenBank/DDBJ databases">
        <title>Bacillus genomes from the desert of Cuatro Cienegas, Coahuila.</title>
        <authorList>
            <person name="Olmedo-Alvarez G."/>
        </authorList>
    </citation>
    <scope>NUCLEOTIDE SEQUENCE [LARGE SCALE GENOMIC DNA]</scope>
    <source>
        <strain evidence="2 3">CH28_1T</strain>
    </source>
</reference>
<accession>A0A5D4SUM5</accession>
<protein>
    <submittedName>
        <fullName evidence="2">DUF1360 domain-containing protein</fullName>
    </submittedName>
</protein>
<keyword evidence="1" id="KW-0472">Membrane</keyword>
<proteinExistence type="predicted"/>
<feature type="transmembrane region" description="Helical" evidence="1">
    <location>
        <begin position="73"/>
        <end position="96"/>
    </location>
</feature>
<dbReference type="AlphaFoldDB" id="A0A5D4SUM5"/>
<name>A0A5D4SUM5_9BACI</name>
<dbReference type="InterPro" id="IPR010773">
    <property type="entry name" value="Mycophage_PG1_Gp7"/>
</dbReference>
<evidence type="ECO:0000313" key="3">
    <source>
        <dbReference type="Proteomes" id="UP000322524"/>
    </source>
</evidence>
<feature type="transmembrane region" description="Helical" evidence="1">
    <location>
        <begin position="102"/>
        <end position="122"/>
    </location>
</feature>
<comment type="caution">
    <text evidence="2">The sequence shown here is derived from an EMBL/GenBank/DDBJ whole genome shotgun (WGS) entry which is preliminary data.</text>
</comment>
<keyword evidence="1" id="KW-0812">Transmembrane</keyword>
<dbReference type="EMBL" id="VTEV01000007">
    <property type="protein sequence ID" value="TYS65804.1"/>
    <property type="molecule type" value="Genomic_DNA"/>
</dbReference>
<evidence type="ECO:0000313" key="2">
    <source>
        <dbReference type="EMBL" id="TYS65804.1"/>
    </source>
</evidence>
<gene>
    <name evidence="2" type="ORF">FZC76_17860</name>
</gene>
<dbReference type="STRING" id="79883.GCA_001636495_03530"/>
<organism evidence="2 3">
    <name type="scientific">Sutcliffiella horikoshii</name>
    <dbReference type="NCBI Taxonomy" id="79883"/>
    <lineage>
        <taxon>Bacteria</taxon>
        <taxon>Bacillati</taxon>
        <taxon>Bacillota</taxon>
        <taxon>Bacilli</taxon>
        <taxon>Bacillales</taxon>
        <taxon>Bacillaceae</taxon>
        <taxon>Sutcliffiella</taxon>
    </lineage>
</organism>
<dbReference type="Proteomes" id="UP000322524">
    <property type="component" value="Unassembled WGS sequence"/>
</dbReference>
<sequence>MKGGIFLLESWFWFLLLGLASFRMTRLLVLDKIAGFIRKPFMEEIEEKNDKGELEEYIILKGKGLRRWMGELLSCYWCTGVWVTTGLFLLVTFYPFLGEPVLIIFGAAGVAGILESMVARIID</sequence>
<evidence type="ECO:0000256" key="1">
    <source>
        <dbReference type="SAM" id="Phobius"/>
    </source>
</evidence>
<dbReference type="OrthoDB" id="4722315at2"/>
<feature type="transmembrane region" description="Helical" evidence="1">
    <location>
        <begin position="12"/>
        <end position="29"/>
    </location>
</feature>